<evidence type="ECO:0000313" key="3">
    <source>
        <dbReference type="Proteomes" id="UP000646548"/>
    </source>
</evidence>
<reference evidence="2" key="1">
    <citation type="journal article" name="BMC Genomics">
        <title>Long-read sequencing and de novo genome assembly of marine medaka (Oryzias melastigma).</title>
        <authorList>
            <person name="Liang P."/>
            <person name="Saqib H.S.A."/>
            <person name="Ni X."/>
            <person name="Shen Y."/>
        </authorList>
    </citation>
    <scope>NUCLEOTIDE SEQUENCE</scope>
    <source>
        <strain evidence="2">Bigg-433</strain>
    </source>
</reference>
<dbReference type="Proteomes" id="UP000646548">
    <property type="component" value="Unassembled WGS sequence"/>
</dbReference>
<feature type="compositionally biased region" description="Acidic residues" evidence="1">
    <location>
        <begin position="98"/>
        <end position="115"/>
    </location>
</feature>
<dbReference type="GO" id="GO:0042796">
    <property type="term" value="P:snRNA transcription by RNA polymerase III"/>
    <property type="evidence" value="ECO:0007669"/>
    <property type="project" value="TreeGrafter"/>
</dbReference>
<organism evidence="2 3">
    <name type="scientific">Oryzias melastigma</name>
    <name type="common">Marine medaka</name>
    <dbReference type="NCBI Taxonomy" id="30732"/>
    <lineage>
        <taxon>Eukaryota</taxon>
        <taxon>Metazoa</taxon>
        <taxon>Chordata</taxon>
        <taxon>Craniata</taxon>
        <taxon>Vertebrata</taxon>
        <taxon>Euteleostomi</taxon>
        <taxon>Actinopterygii</taxon>
        <taxon>Neopterygii</taxon>
        <taxon>Teleostei</taxon>
        <taxon>Neoteleostei</taxon>
        <taxon>Acanthomorphata</taxon>
        <taxon>Ovalentaria</taxon>
        <taxon>Atherinomorphae</taxon>
        <taxon>Beloniformes</taxon>
        <taxon>Adrianichthyidae</taxon>
        <taxon>Oryziinae</taxon>
        <taxon>Oryzias</taxon>
    </lineage>
</organism>
<feature type="region of interest" description="Disordered" evidence="1">
    <location>
        <begin position="87"/>
        <end position="196"/>
    </location>
</feature>
<feature type="compositionally biased region" description="Polar residues" evidence="1">
    <location>
        <begin position="128"/>
        <end position="138"/>
    </location>
</feature>
<dbReference type="EMBL" id="WKFB01000232">
    <property type="protein sequence ID" value="KAF6730684.1"/>
    <property type="molecule type" value="Genomic_DNA"/>
</dbReference>
<evidence type="ECO:0000256" key="1">
    <source>
        <dbReference type="SAM" id="MobiDB-lite"/>
    </source>
</evidence>
<name>A0A834CK54_ORYME</name>
<protein>
    <submittedName>
        <fullName evidence="2">snRNA-activating protein complex subunit 1</fullName>
    </submittedName>
</protein>
<evidence type="ECO:0000313" key="2">
    <source>
        <dbReference type="EMBL" id="KAF6730684.1"/>
    </source>
</evidence>
<dbReference type="GO" id="GO:0019185">
    <property type="term" value="C:snRNA-activating protein complex"/>
    <property type="evidence" value="ECO:0007669"/>
    <property type="project" value="TreeGrafter"/>
</dbReference>
<proteinExistence type="predicted"/>
<dbReference type="GO" id="GO:0042795">
    <property type="term" value="P:snRNA transcription by RNA polymerase II"/>
    <property type="evidence" value="ECO:0007669"/>
    <property type="project" value="TreeGrafter"/>
</dbReference>
<sequence length="220" mass="25730">MPHFLCFQRQMQMKKNPECLEFLKRTTAVQDLMSADLLDEVRNIQTHYEKLKADTVQVSSQATMTLPDFHQRLQACMSEFLTWQEETFPSKTHKNSKDDEDSPEEEEEEEEEEEKEKESSRRARLLSSIKQKSYSSFQKAPRSRRHRNAEIPDQPSSGSEQVQGAATSQSKKAPSLRARTWMSLGKGEKDSKSHPWLLSIPEQLKEMSMKRFRRTTPFRM</sequence>
<dbReference type="PANTHER" id="PTHR15131:SF3">
    <property type="entry name" value="SNRNA-ACTIVATING PROTEIN COMPLEX SUBUNIT 1"/>
    <property type="match status" value="1"/>
</dbReference>
<dbReference type="GO" id="GO:0043565">
    <property type="term" value="F:sequence-specific DNA binding"/>
    <property type="evidence" value="ECO:0007669"/>
    <property type="project" value="TreeGrafter"/>
</dbReference>
<feature type="compositionally biased region" description="Polar residues" evidence="1">
    <location>
        <begin position="154"/>
        <end position="172"/>
    </location>
</feature>
<dbReference type="PANTHER" id="PTHR15131">
    <property type="entry name" value="SMALL NUCLEAR RNA ACTIVATING COMPLEX, POLYPEPTIDE 1"/>
    <property type="match status" value="1"/>
</dbReference>
<accession>A0A834CK54</accession>
<dbReference type="AlphaFoldDB" id="A0A834CK54"/>
<gene>
    <name evidence="2" type="ORF">FQA47_015779</name>
</gene>
<comment type="caution">
    <text evidence="2">The sequence shown here is derived from an EMBL/GenBank/DDBJ whole genome shotgun (WGS) entry which is preliminary data.</text>
</comment>